<reference evidence="6" key="2">
    <citation type="submission" date="2020-12" db="EMBL/GenBank/DDBJ databases">
        <authorList>
            <person name="Kanost M."/>
        </authorList>
    </citation>
    <scope>NUCLEOTIDE SEQUENCE</scope>
</reference>
<keyword evidence="7" id="KW-1185">Reference proteome</keyword>
<dbReference type="InterPro" id="IPR050757">
    <property type="entry name" value="Collagen_mod_GT25"/>
</dbReference>
<evidence type="ECO:0000313" key="7">
    <source>
        <dbReference type="Proteomes" id="UP000791440"/>
    </source>
</evidence>
<evidence type="ECO:0000256" key="2">
    <source>
        <dbReference type="ARBA" id="ARBA00022676"/>
    </source>
</evidence>
<keyword evidence="3" id="KW-0808">Transferase</keyword>
<dbReference type="Gene3D" id="3.90.550.10">
    <property type="entry name" value="Spore Coat Polysaccharide Biosynthesis Protein SpsA, Chain A"/>
    <property type="match status" value="1"/>
</dbReference>
<dbReference type="InterPro" id="IPR002654">
    <property type="entry name" value="Glyco_trans_25"/>
</dbReference>
<evidence type="ECO:0000256" key="4">
    <source>
        <dbReference type="SAM" id="SignalP"/>
    </source>
</evidence>
<name>A0A922CX53_MANSE</name>
<keyword evidence="2" id="KW-0328">Glycosyltransferase</keyword>
<dbReference type="CDD" id="cd06532">
    <property type="entry name" value="Glyco_transf_25"/>
    <property type="match status" value="1"/>
</dbReference>
<accession>A0A922CX53</accession>
<feature type="signal peptide" evidence="4">
    <location>
        <begin position="1"/>
        <end position="24"/>
    </location>
</feature>
<comment type="caution">
    <text evidence="6">The sequence shown here is derived from an EMBL/GenBank/DDBJ whole genome shotgun (WGS) entry which is preliminary data.</text>
</comment>
<reference evidence="6" key="1">
    <citation type="journal article" date="2016" name="Insect Biochem. Mol. Biol.">
        <title>Multifaceted biological insights from a draft genome sequence of the tobacco hornworm moth, Manduca sexta.</title>
        <authorList>
            <person name="Kanost M.R."/>
            <person name="Arrese E.L."/>
            <person name="Cao X."/>
            <person name="Chen Y.R."/>
            <person name="Chellapilla S."/>
            <person name="Goldsmith M.R."/>
            <person name="Grosse-Wilde E."/>
            <person name="Heckel D.G."/>
            <person name="Herndon N."/>
            <person name="Jiang H."/>
            <person name="Papanicolaou A."/>
            <person name="Qu J."/>
            <person name="Soulages J.L."/>
            <person name="Vogel H."/>
            <person name="Walters J."/>
            <person name="Waterhouse R.M."/>
            <person name="Ahn S.J."/>
            <person name="Almeida F.C."/>
            <person name="An C."/>
            <person name="Aqrawi P."/>
            <person name="Bretschneider A."/>
            <person name="Bryant W.B."/>
            <person name="Bucks S."/>
            <person name="Chao H."/>
            <person name="Chevignon G."/>
            <person name="Christen J.M."/>
            <person name="Clarke D.F."/>
            <person name="Dittmer N.T."/>
            <person name="Ferguson L.C.F."/>
            <person name="Garavelou S."/>
            <person name="Gordon K.H.J."/>
            <person name="Gunaratna R.T."/>
            <person name="Han Y."/>
            <person name="Hauser F."/>
            <person name="He Y."/>
            <person name="Heidel-Fischer H."/>
            <person name="Hirsh A."/>
            <person name="Hu Y."/>
            <person name="Jiang H."/>
            <person name="Kalra D."/>
            <person name="Klinner C."/>
            <person name="Konig C."/>
            <person name="Kovar C."/>
            <person name="Kroll A.R."/>
            <person name="Kuwar S.S."/>
            <person name="Lee S.L."/>
            <person name="Lehman R."/>
            <person name="Li K."/>
            <person name="Li Z."/>
            <person name="Liang H."/>
            <person name="Lovelace S."/>
            <person name="Lu Z."/>
            <person name="Mansfield J.H."/>
            <person name="McCulloch K.J."/>
            <person name="Mathew T."/>
            <person name="Morton B."/>
            <person name="Muzny D.M."/>
            <person name="Neunemann D."/>
            <person name="Ongeri F."/>
            <person name="Pauchet Y."/>
            <person name="Pu L.L."/>
            <person name="Pyrousis I."/>
            <person name="Rao X.J."/>
            <person name="Redding A."/>
            <person name="Roesel C."/>
            <person name="Sanchez-Gracia A."/>
            <person name="Schaack S."/>
            <person name="Shukla A."/>
            <person name="Tetreau G."/>
            <person name="Wang Y."/>
            <person name="Xiong G.H."/>
            <person name="Traut W."/>
            <person name="Walsh T.K."/>
            <person name="Worley K.C."/>
            <person name="Wu D."/>
            <person name="Wu W."/>
            <person name="Wu Y.Q."/>
            <person name="Zhang X."/>
            <person name="Zou Z."/>
            <person name="Zucker H."/>
            <person name="Briscoe A.D."/>
            <person name="Burmester T."/>
            <person name="Clem R.J."/>
            <person name="Feyereisen R."/>
            <person name="Grimmelikhuijzen C.J.P."/>
            <person name="Hamodrakas S.J."/>
            <person name="Hansson B.S."/>
            <person name="Huguet E."/>
            <person name="Jermiin L.S."/>
            <person name="Lan Q."/>
            <person name="Lehman H.K."/>
            <person name="Lorenzen M."/>
            <person name="Merzendorfer H."/>
            <person name="Michalopoulos I."/>
            <person name="Morton D.B."/>
            <person name="Muthukrishnan S."/>
            <person name="Oakeshott J.G."/>
            <person name="Palmer W."/>
            <person name="Park Y."/>
            <person name="Passarelli A.L."/>
            <person name="Rozas J."/>
            <person name="Schwartz L.M."/>
            <person name="Smith W."/>
            <person name="Southgate A."/>
            <person name="Vilcinskas A."/>
            <person name="Vogt R."/>
            <person name="Wang P."/>
            <person name="Werren J."/>
            <person name="Yu X.Q."/>
            <person name="Zhou J.J."/>
            <person name="Brown S.J."/>
            <person name="Scherer S.E."/>
            <person name="Richards S."/>
            <person name="Blissard G.W."/>
        </authorList>
    </citation>
    <scope>NUCLEOTIDE SEQUENCE</scope>
</reference>
<dbReference type="Pfam" id="PF01755">
    <property type="entry name" value="Glyco_transf_25"/>
    <property type="match status" value="1"/>
</dbReference>
<dbReference type="InterPro" id="IPR029044">
    <property type="entry name" value="Nucleotide-diphossugar_trans"/>
</dbReference>
<proteinExistence type="inferred from homology"/>
<feature type="chain" id="PRO_5037563613" description="Glycosyl transferase family 25 domain-containing protein" evidence="4">
    <location>
        <begin position="25"/>
        <end position="569"/>
    </location>
</feature>
<dbReference type="GO" id="GO:0050211">
    <property type="term" value="F:procollagen galactosyltransferase activity"/>
    <property type="evidence" value="ECO:0007669"/>
    <property type="project" value="TreeGrafter"/>
</dbReference>
<dbReference type="PANTHER" id="PTHR10730:SF53">
    <property type="entry name" value="GLYCOSYLTRANSFERASE 25 FAMILY MEMBER"/>
    <property type="match status" value="1"/>
</dbReference>
<evidence type="ECO:0000256" key="1">
    <source>
        <dbReference type="ARBA" id="ARBA00006721"/>
    </source>
</evidence>
<gene>
    <name evidence="6" type="ORF">O3G_MSEX012758</name>
</gene>
<dbReference type="SUPFAM" id="SSF53448">
    <property type="entry name" value="Nucleotide-diphospho-sugar transferases"/>
    <property type="match status" value="1"/>
</dbReference>
<evidence type="ECO:0000259" key="5">
    <source>
        <dbReference type="Pfam" id="PF01755"/>
    </source>
</evidence>
<comment type="similarity">
    <text evidence="1">Belongs to the glycosyltransferase 25 family.</text>
</comment>
<sequence>MAVAIRGTLLCITVVALYTSFVHANYNTARKWPTVVVAVLVRNKEHTLPYFLSCLHNLDYPKDRLHLWIHSDYNEDRSEEILQKWASKYASEYHGINYTKNRTSEQLHPDEDNMFHWSPRRYSHVINLRENALNFARRIWADYIFMLDADVFLTNTQALKILVSKELFIVAPMLISDGLYSNFWCGMTKDYYYRRTDDYKLIVEHEKIGCFDVPMVHTAVLISLNTEVSDVLTYNAAKLGNHIPKDDIIAFALSAKNVDVPLHICNDHEFGYSLVPLSDTDYIEKDHEQMINTKLQSLSRGIPFPLDNALSEFVKYPEPWKFECDEIYMINLDRRIERRQLMKLSFKELGMDVKLFSAVDGRSLDINNLEKSNIKLLPNYEDPYHKRPMKAGEVGCFLSHYYIWKEIIFKKLNMTLILEDDVHFTPYFRHRLLQLIDEMRHLDWDLVYIGRKILEDNKEAYVTEHTTRPLYSYWTLGYFLSYRGAVKLVNAEPLSKMLPVDEFLPIMFDQHPNETWKSFFPERNLVAYSAAPLLIHPTHYTGQDGYISDTEDSLVVDLTKLREQYHTEL</sequence>
<evidence type="ECO:0000313" key="6">
    <source>
        <dbReference type="EMBL" id="KAG6461644.1"/>
    </source>
</evidence>
<dbReference type="PANTHER" id="PTHR10730">
    <property type="entry name" value="PROCOLLAGEN-LYSINE,2-OXOGLUTARATE 5-DIOXYGENASE/GLYCOSYLTRANSFERASE 25 FAMILY MEMBER"/>
    <property type="match status" value="1"/>
</dbReference>
<dbReference type="EMBL" id="JH668765">
    <property type="protein sequence ID" value="KAG6461644.1"/>
    <property type="molecule type" value="Genomic_DNA"/>
</dbReference>
<dbReference type="AlphaFoldDB" id="A0A922CX53"/>
<organism evidence="6 7">
    <name type="scientific">Manduca sexta</name>
    <name type="common">Tobacco hawkmoth</name>
    <name type="synonym">Tobacco hornworm</name>
    <dbReference type="NCBI Taxonomy" id="7130"/>
    <lineage>
        <taxon>Eukaryota</taxon>
        <taxon>Metazoa</taxon>
        <taxon>Ecdysozoa</taxon>
        <taxon>Arthropoda</taxon>
        <taxon>Hexapoda</taxon>
        <taxon>Insecta</taxon>
        <taxon>Pterygota</taxon>
        <taxon>Neoptera</taxon>
        <taxon>Endopterygota</taxon>
        <taxon>Lepidoptera</taxon>
        <taxon>Glossata</taxon>
        <taxon>Ditrysia</taxon>
        <taxon>Bombycoidea</taxon>
        <taxon>Sphingidae</taxon>
        <taxon>Sphinginae</taxon>
        <taxon>Sphingini</taxon>
        <taxon>Manduca</taxon>
    </lineage>
</organism>
<dbReference type="Proteomes" id="UP000791440">
    <property type="component" value="Unassembled WGS sequence"/>
</dbReference>
<protein>
    <recommendedName>
        <fullName evidence="5">Glycosyl transferase family 25 domain-containing protein</fullName>
    </recommendedName>
</protein>
<dbReference type="OrthoDB" id="47375at2759"/>
<evidence type="ECO:0000256" key="3">
    <source>
        <dbReference type="ARBA" id="ARBA00022679"/>
    </source>
</evidence>
<keyword evidence="4" id="KW-0732">Signal</keyword>
<feature type="domain" description="Glycosyl transferase family 25" evidence="5">
    <location>
        <begin position="326"/>
        <end position="503"/>
    </location>
</feature>